<dbReference type="Gene3D" id="2.30.31.20">
    <property type="entry name" value="Sporulation-specific cell division protein SsgB"/>
    <property type="match status" value="1"/>
</dbReference>
<evidence type="ECO:0000313" key="1">
    <source>
        <dbReference type="EMBL" id="GGU43280.1"/>
    </source>
</evidence>
<keyword evidence="2" id="KW-1185">Reference proteome</keyword>
<dbReference type="Proteomes" id="UP000649573">
    <property type="component" value="Unassembled WGS sequence"/>
</dbReference>
<name>A0ABQ2ULB7_9PSEU</name>
<gene>
    <name evidence="1" type="ORF">GCM10010178_39720</name>
</gene>
<comment type="caution">
    <text evidence="1">The sequence shown here is derived from an EMBL/GenBank/DDBJ whole genome shotgun (WGS) entry which is preliminary data.</text>
</comment>
<dbReference type="InterPro" id="IPR038658">
    <property type="entry name" value="SsgB_sf"/>
</dbReference>
<proteinExistence type="predicted"/>
<dbReference type="EMBL" id="BMRE01000016">
    <property type="protein sequence ID" value="GGU43280.1"/>
    <property type="molecule type" value="Genomic_DNA"/>
</dbReference>
<accession>A0ABQ2ULB7</accession>
<organism evidence="1 2">
    <name type="scientific">Lentzea flava</name>
    <dbReference type="NCBI Taxonomy" id="103732"/>
    <lineage>
        <taxon>Bacteria</taxon>
        <taxon>Bacillati</taxon>
        <taxon>Actinomycetota</taxon>
        <taxon>Actinomycetes</taxon>
        <taxon>Pseudonocardiales</taxon>
        <taxon>Pseudonocardiaceae</taxon>
        <taxon>Lentzea</taxon>
    </lineage>
</organism>
<evidence type="ECO:0000313" key="2">
    <source>
        <dbReference type="Proteomes" id="UP000649573"/>
    </source>
</evidence>
<dbReference type="RefSeq" id="WP_189255196.1">
    <property type="nucleotide sequence ID" value="NZ_BMRE01000016.1"/>
</dbReference>
<protein>
    <submittedName>
        <fullName evidence="1">Uncharacterized protein</fullName>
    </submittedName>
</protein>
<reference evidence="2" key="1">
    <citation type="journal article" date="2019" name="Int. J. Syst. Evol. Microbiol.">
        <title>The Global Catalogue of Microorganisms (GCM) 10K type strain sequencing project: providing services to taxonomists for standard genome sequencing and annotation.</title>
        <authorList>
            <consortium name="The Broad Institute Genomics Platform"/>
            <consortium name="The Broad Institute Genome Sequencing Center for Infectious Disease"/>
            <person name="Wu L."/>
            <person name="Ma J."/>
        </authorList>
    </citation>
    <scope>NUCLEOTIDE SEQUENCE [LARGE SCALE GENOMIC DNA]</scope>
    <source>
        <strain evidence="2">JCM 3296</strain>
    </source>
</reference>
<sequence length="66" mass="6977">MDGTRRGNAGRLVLLAAVAAAAAILSAVAKELAEFLGQSNDVVRSGQEDLRIDSDRELQKLVLVVD</sequence>